<sequence>MLGVFGILLSLGLLMYLAYRGISVIILAPILAMLAVVLAGEGSQMLGIYTQVFMVKLGGFAIKYFPIFLLGAIFGKLMEDSGSAKSIAQTIINKLGQHHSVFAIVASCGLLTYGGVSVFVVAFAVYPLAAALFKEADMPKRFVPAAIALGAFTFSMTALPGTSQIHNIIPTSYFGTDMYAAPVVGLVAGFAIMFTGIWWINRRVNEFKAEGYGSNHKMEPVIDPDLEQRLPNLWVALIPVLIVVLSNFVLQKYVIPGWNTGYLNSEKFGYINPDKLISIWSMIMALIMAVLSVIALNWRRIRNVNTSLTKGAIGSMLPTFNTASEVGYGATIASLAAFTLVKDAVVNISPNNPLISEVVAVNVLAGITGSASGGLTIALEALGSTYAQMATQFGINPEWMHRLASMASGGFDSLPHNGAVITLLTICGLTHKTSYKDIAMVSLAIPVTITALTVAVLSVFFV</sequence>
<dbReference type="Pfam" id="PF02447">
    <property type="entry name" value="GntP_permease"/>
    <property type="match status" value="1"/>
</dbReference>
<feature type="transmembrane region" description="Helical" evidence="1">
    <location>
        <begin position="179"/>
        <end position="200"/>
    </location>
</feature>
<dbReference type="Proteomes" id="UP000605253">
    <property type="component" value="Unassembled WGS sequence"/>
</dbReference>
<evidence type="ECO:0000313" key="3">
    <source>
        <dbReference type="Proteomes" id="UP000605253"/>
    </source>
</evidence>
<feature type="transmembrane region" description="Helical" evidence="1">
    <location>
        <begin position="275"/>
        <end position="298"/>
    </location>
</feature>
<reference evidence="2" key="2">
    <citation type="submission" date="2020-09" db="EMBL/GenBank/DDBJ databases">
        <authorList>
            <person name="Sun Q."/>
            <person name="Zhou Y."/>
        </authorList>
    </citation>
    <scope>NUCLEOTIDE SEQUENCE</scope>
    <source>
        <strain evidence="2">CGMCC 1.12181</strain>
    </source>
</reference>
<evidence type="ECO:0000313" key="2">
    <source>
        <dbReference type="EMBL" id="GGF95893.1"/>
    </source>
</evidence>
<organism evidence="2 3">
    <name type="scientific">Marinicella pacifica</name>
    <dbReference type="NCBI Taxonomy" id="1171543"/>
    <lineage>
        <taxon>Bacteria</taxon>
        <taxon>Pseudomonadati</taxon>
        <taxon>Pseudomonadota</taxon>
        <taxon>Gammaproteobacteria</taxon>
        <taxon>Lysobacterales</taxon>
        <taxon>Marinicellaceae</taxon>
        <taxon>Marinicella</taxon>
    </lineage>
</organism>
<keyword evidence="3" id="KW-1185">Reference proteome</keyword>
<proteinExistence type="predicted"/>
<feature type="transmembrane region" description="Helical" evidence="1">
    <location>
        <begin position="52"/>
        <end position="74"/>
    </location>
</feature>
<feature type="transmembrane region" description="Helical" evidence="1">
    <location>
        <begin position="101"/>
        <end position="129"/>
    </location>
</feature>
<keyword evidence="1" id="KW-1133">Transmembrane helix</keyword>
<accession>A0A917CSQ2</accession>
<name>A0A917CSQ2_9GAMM</name>
<dbReference type="PANTHER" id="PTHR30354:SF7">
    <property type="entry name" value="BLL7963 PROTEIN"/>
    <property type="match status" value="1"/>
</dbReference>
<dbReference type="PANTHER" id="PTHR30354">
    <property type="entry name" value="GNT FAMILY GLUCONATE TRANSPORTER"/>
    <property type="match status" value="1"/>
</dbReference>
<dbReference type="AlphaFoldDB" id="A0A917CSQ2"/>
<evidence type="ECO:0000256" key="1">
    <source>
        <dbReference type="SAM" id="Phobius"/>
    </source>
</evidence>
<keyword evidence="1" id="KW-0472">Membrane</keyword>
<dbReference type="InterPro" id="IPR003474">
    <property type="entry name" value="Glcn_transporter"/>
</dbReference>
<dbReference type="RefSeq" id="WP_188365255.1">
    <property type="nucleotide sequence ID" value="NZ_BAABJF010000001.1"/>
</dbReference>
<dbReference type="GO" id="GO:0005886">
    <property type="term" value="C:plasma membrane"/>
    <property type="evidence" value="ECO:0007669"/>
    <property type="project" value="TreeGrafter"/>
</dbReference>
<gene>
    <name evidence="2" type="ORF">GCM10011365_16510</name>
</gene>
<reference evidence="2" key="1">
    <citation type="journal article" date="2014" name="Int. J. Syst. Evol. Microbiol.">
        <title>Complete genome sequence of Corynebacterium casei LMG S-19264T (=DSM 44701T), isolated from a smear-ripened cheese.</title>
        <authorList>
            <consortium name="US DOE Joint Genome Institute (JGI-PGF)"/>
            <person name="Walter F."/>
            <person name="Albersmeier A."/>
            <person name="Kalinowski J."/>
            <person name="Ruckert C."/>
        </authorList>
    </citation>
    <scope>NUCLEOTIDE SEQUENCE</scope>
    <source>
        <strain evidence="2">CGMCC 1.12181</strain>
    </source>
</reference>
<keyword evidence="1" id="KW-0812">Transmembrane</keyword>
<protein>
    <submittedName>
        <fullName evidence="2">Citrate transporter</fullName>
    </submittedName>
</protein>
<feature type="transmembrane region" description="Helical" evidence="1">
    <location>
        <begin position="17"/>
        <end position="40"/>
    </location>
</feature>
<feature type="transmembrane region" description="Helical" evidence="1">
    <location>
        <begin position="141"/>
        <end position="159"/>
    </location>
</feature>
<dbReference type="GO" id="GO:0015128">
    <property type="term" value="F:gluconate transmembrane transporter activity"/>
    <property type="evidence" value="ECO:0007669"/>
    <property type="project" value="InterPro"/>
</dbReference>
<dbReference type="EMBL" id="BMEO01000006">
    <property type="protein sequence ID" value="GGF95893.1"/>
    <property type="molecule type" value="Genomic_DNA"/>
</dbReference>
<feature type="transmembrane region" description="Helical" evidence="1">
    <location>
        <begin position="438"/>
        <end position="461"/>
    </location>
</feature>
<comment type="caution">
    <text evidence="2">The sequence shown here is derived from an EMBL/GenBank/DDBJ whole genome shotgun (WGS) entry which is preliminary data.</text>
</comment>
<feature type="transmembrane region" description="Helical" evidence="1">
    <location>
        <begin position="233"/>
        <end position="255"/>
    </location>
</feature>